<organism evidence="7 8">
    <name type="scientific">Sphaeroforma arctica JP610</name>
    <dbReference type="NCBI Taxonomy" id="667725"/>
    <lineage>
        <taxon>Eukaryota</taxon>
        <taxon>Ichthyosporea</taxon>
        <taxon>Ichthyophonida</taxon>
        <taxon>Sphaeroforma</taxon>
    </lineage>
</organism>
<protein>
    <recommendedName>
        <fullName evidence="2">tRNA (guanine(46)-N(7))-methyltransferase</fullName>
        <ecNumber evidence="2">2.1.1.33</ecNumber>
    </recommendedName>
</protein>
<dbReference type="SUPFAM" id="SSF53335">
    <property type="entry name" value="S-adenosyl-L-methionine-dependent methyltransferases"/>
    <property type="match status" value="1"/>
</dbReference>
<evidence type="ECO:0000313" key="7">
    <source>
        <dbReference type="EMBL" id="KNC77788.1"/>
    </source>
</evidence>
<keyword evidence="5" id="KW-0949">S-adenosyl-L-methionine</keyword>
<proteinExistence type="predicted"/>
<keyword evidence="8" id="KW-1185">Reference proteome</keyword>
<comment type="catalytic activity">
    <reaction evidence="1">
        <text>guanosine(46) in tRNA + S-adenosyl-L-methionine = N(7)-methylguanosine(46) in tRNA + S-adenosyl-L-homocysteine</text>
        <dbReference type="Rhea" id="RHEA:42708"/>
        <dbReference type="Rhea" id="RHEA-COMP:10188"/>
        <dbReference type="Rhea" id="RHEA-COMP:10189"/>
        <dbReference type="ChEBI" id="CHEBI:57856"/>
        <dbReference type="ChEBI" id="CHEBI:59789"/>
        <dbReference type="ChEBI" id="CHEBI:74269"/>
        <dbReference type="ChEBI" id="CHEBI:74480"/>
        <dbReference type="EC" id="2.1.1.33"/>
    </reaction>
</comment>
<name>A0A0L0FP82_9EUKA</name>
<evidence type="ECO:0000256" key="4">
    <source>
        <dbReference type="ARBA" id="ARBA00022679"/>
    </source>
</evidence>
<dbReference type="AlphaFoldDB" id="A0A0L0FP82"/>
<dbReference type="GO" id="GO:0008176">
    <property type="term" value="F:tRNA (guanine(46)-N7)-methyltransferase activity"/>
    <property type="evidence" value="ECO:0007669"/>
    <property type="project" value="UniProtKB-EC"/>
</dbReference>
<dbReference type="GeneID" id="25910268"/>
<evidence type="ECO:0000256" key="2">
    <source>
        <dbReference type="ARBA" id="ARBA00011977"/>
    </source>
</evidence>
<dbReference type="InterPro" id="IPR003358">
    <property type="entry name" value="tRNA_(Gua-N-7)_MeTrfase_Trmb"/>
</dbReference>
<dbReference type="eggNOG" id="KOG3115">
    <property type="taxonomic scope" value="Eukaryota"/>
</dbReference>
<dbReference type="EMBL" id="KQ242631">
    <property type="protein sequence ID" value="KNC77788.1"/>
    <property type="molecule type" value="Genomic_DNA"/>
</dbReference>
<keyword evidence="4" id="KW-0808">Transferase</keyword>
<sequence>LRQHVNPLARPYIEPQVYTAEEWRDVYSQRLRPLHLDLGCGLGGYVKGVAKDCIGWNYLGLDIRQPYIDYASANYASDSIQYRQCNVNFNLEALLDSLPVPLSFVSMLFSDPWWKSTHVKRRMVTPELIQTLTKHMGKNANTQPDLPRYIYVKSDEQIVIDQASISISKSGTPWVCVAGTLENNHDQHLLSATKVETERDIASKRRGRPIYSRLWSLRTE</sequence>
<gene>
    <name evidence="7" type="ORF">SARC_09764</name>
</gene>
<evidence type="ECO:0000256" key="1">
    <source>
        <dbReference type="ARBA" id="ARBA00000142"/>
    </source>
</evidence>
<dbReference type="PROSITE" id="PS51625">
    <property type="entry name" value="SAM_MT_TRMB"/>
    <property type="match status" value="1"/>
</dbReference>
<dbReference type="Proteomes" id="UP000054560">
    <property type="component" value="Unassembled WGS sequence"/>
</dbReference>
<dbReference type="EC" id="2.1.1.33" evidence="2"/>
<dbReference type="PANTHER" id="PTHR23417">
    <property type="entry name" value="3-DEOXY-D-MANNO-OCTULOSONIC-ACID TRANSFERASE/TRNA GUANINE-N 7 - -METHYLTRANSFERASE"/>
    <property type="match status" value="1"/>
</dbReference>
<reference evidence="7 8" key="1">
    <citation type="submission" date="2011-02" db="EMBL/GenBank/DDBJ databases">
        <title>The Genome Sequence of Sphaeroforma arctica JP610.</title>
        <authorList>
            <consortium name="The Broad Institute Genome Sequencing Platform"/>
            <person name="Russ C."/>
            <person name="Cuomo C."/>
            <person name="Young S.K."/>
            <person name="Zeng Q."/>
            <person name="Gargeya S."/>
            <person name="Alvarado L."/>
            <person name="Berlin A."/>
            <person name="Chapman S.B."/>
            <person name="Chen Z."/>
            <person name="Freedman E."/>
            <person name="Gellesch M."/>
            <person name="Goldberg J."/>
            <person name="Griggs A."/>
            <person name="Gujja S."/>
            <person name="Heilman E."/>
            <person name="Heiman D."/>
            <person name="Howarth C."/>
            <person name="Mehta T."/>
            <person name="Neiman D."/>
            <person name="Pearson M."/>
            <person name="Roberts A."/>
            <person name="Saif S."/>
            <person name="Shea T."/>
            <person name="Shenoy N."/>
            <person name="Sisk P."/>
            <person name="Stolte C."/>
            <person name="Sykes S."/>
            <person name="White J."/>
            <person name="Yandava C."/>
            <person name="Burger G."/>
            <person name="Gray M.W."/>
            <person name="Holland P.W.H."/>
            <person name="King N."/>
            <person name="Lang F.B.F."/>
            <person name="Roger A.J."/>
            <person name="Ruiz-Trillo I."/>
            <person name="Haas B."/>
            <person name="Nusbaum C."/>
            <person name="Birren B."/>
        </authorList>
    </citation>
    <scope>NUCLEOTIDE SEQUENCE [LARGE SCALE GENOMIC DNA]</scope>
    <source>
        <strain evidence="7 8">JP610</strain>
    </source>
</reference>
<keyword evidence="6" id="KW-0819">tRNA processing</keyword>
<evidence type="ECO:0000256" key="6">
    <source>
        <dbReference type="ARBA" id="ARBA00022694"/>
    </source>
</evidence>
<dbReference type="OrthoDB" id="47276at2759"/>
<keyword evidence="3" id="KW-0489">Methyltransferase</keyword>
<dbReference type="Pfam" id="PF02390">
    <property type="entry name" value="Methyltransf_4"/>
    <property type="match status" value="1"/>
</dbReference>
<dbReference type="PANTHER" id="PTHR23417:SF21">
    <property type="entry name" value="TRNA (GUANINE-N(7)-)-METHYLTRANSFERASE"/>
    <property type="match status" value="1"/>
</dbReference>
<dbReference type="STRING" id="667725.A0A0L0FP82"/>
<dbReference type="Gene3D" id="3.40.50.150">
    <property type="entry name" value="Vaccinia Virus protein VP39"/>
    <property type="match status" value="1"/>
</dbReference>
<dbReference type="RefSeq" id="XP_014151690.1">
    <property type="nucleotide sequence ID" value="XM_014296215.1"/>
</dbReference>
<feature type="non-terminal residue" evidence="7">
    <location>
        <position position="1"/>
    </location>
</feature>
<dbReference type="GO" id="GO:0043527">
    <property type="term" value="C:tRNA methyltransferase complex"/>
    <property type="evidence" value="ECO:0007669"/>
    <property type="project" value="TreeGrafter"/>
</dbReference>
<evidence type="ECO:0000256" key="3">
    <source>
        <dbReference type="ARBA" id="ARBA00022603"/>
    </source>
</evidence>
<evidence type="ECO:0000313" key="8">
    <source>
        <dbReference type="Proteomes" id="UP000054560"/>
    </source>
</evidence>
<accession>A0A0L0FP82</accession>
<evidence type="ECO:0000256" key="5">
    <source>
        <dbReference type="ARBA" id="ARBA00022691"/>
    </source>
</evidence>
<dbReference type="InterPro" id="IPR029063">
    <property type="entry name" value="SAM-dependent_MTases_sf"/>
</dbReference>